<evidence type="ECO:0000313" key="2">
    <source>
        <dbReference type="Proteomes" id="UP000464502"/>
    </source>
</evidence>
<reference evidence="2" key="1">
    <citation type="submission" date="2019-12" db="EMBL/GenBank/DDBJ databases">
        <authorList>
            <person name="Olsen N.S."/>
            <person name="Junco L.M.F."/>
            <person name="Kot W."/>
            <person name="Hansen L.H."/>
        </authorList>
    </citation>
    <scope>NUCLEOTIDE SEQUENCE [LARGE SCALE GENOMIC DNA]</scope>
</reference>
<gene>
    <name evidence="1" type="ORF">alia_91</name>
</gene>
<keyword evidence="2" id="KW-1185">Reference proteome</keyword>
<proteinExistence type="predicted"/>
<protein>
    <submittedName>
        <fullName evidence="1">Uncharacterized protein</fullName>
    </submittedName>
</protein>
<dbReference type="EMBL" id="MN850632">
    <property type="protein sequence ID" value="QHR73805.1"/>
    <property type="molecule type" value="Genomic_DNA"/>
</dbReference>
<organism evidence="1 2">
    <name type="scientific">Escherichia phage alia</name>
    <dbReference type="NCBI Taxonomy" id="2696379"/>
    <lineage>
        <taxon>Viruses</taxon>
        <taxon>Duplodnaviria</taxon>
        <taxon>Heunggongvirae</taxon>
        <taxon>Uroviricota</taxon>
        <taxon>Caudoviricetes</taxon>
        <taxon>Stephanstirmvirinae</taxon>
        <taxon>Justusliebigvirus</taxon>
        <taxon>Justusliebigvirus alia</taxon>
    </lineage>
</organism>
<evidence type="ECO:0000313" key="1">
    <source>
        <dbReference type="EMBL" id="QHR73805.1"/>
    </source>
</evidence>
<name>A0A6B9XBL9_9CAUD</name>
<sequence length="48" mass="5386">MLFFRLNIAFCLFANIAFWVLGGVKLGYFFTVLQAICLAGQIITKGRV</sequence>
<accession>A0A6B9XBL9</accession>
<dbReference type="Proteomes" id="UP000464502">
    <property type="component" value="Segment"/>
</dbReference>